<dbReference type="PhylomeDB" id="E9B1Q6"/>
<feature type="region of interest" description="Disordered" evidence="1">
    <location>
        <begin position="352"/>
        <end position="384"/>
    </location>
</feature>
<dbReference type="OMA" id="EENWCAS"/>
<feature type="compositionally biased region" description="Low complexity" evidence="1">
    <location>
        <begin position="539"/>
        <end position="559"/>
    </location>
</feature>
<dbReference type="KEGG" id="lmi:LMXM_30_1090"/>
<evidence type="ECO:0000313" key="2">
    <source>
        <dbReference type="EMBL" id="CBZ29163.1"/>
    </source>
</evidence>
<name>E9B1Q6_LEIMU</name>
<accession>E9B1Q6</accession>
<evidence type="ECO:0000313" key="3">
    <source>
        <dbReference type="Proteomes" id="UP000007259"/>
    </source>
</evidence>
<feature type="region of interest" description="Disordered" evidence="1">
    <location>
        <begin position="479"/>
        <end position="514"/>
    </location>
</feature>
<dbReference type="Proteomes" id="UP000007259">
    <property type="component" value="Chromosome 30"/>
</dbReference>
<dbReference type="OrthoDB" id="267480at2759"/>
<gene>
    <name evidence="2" type="ORF">LMXM_30_1090</name>
</gene>
<protein>
    <submittedName>
        <fullName evidence="2">Uncharacterized protein</fullName>
    </submittedName>
</protein>
<dbReference type="GeneID" id="13451870"/>
<organism evidence="2 3">
    <name type="scientific">Leishmania mexicana (strain MHOM/GT/2001/U1103)</name>
    <dbReference type="NCBI Taxonomy" id="929439"/>
    <lineage>
        <taxon>Eukaryota</taxon>
        <taxon>Discoba</taxon>
        <taxon>Euglenozoa</taxon>
        <taxon>Kinetoplastea</taxon>
        <taxon>Metakinetoplastina</taxon>
        <taxon>Trypanosomatida</taxon>
        <taxon>Trypanosomatidae</taxon>
        <taxon>Leishmaniinae</taxon>
        <taxon>Leishmania</taxon>
    </lineage>
</organism>
<dbReference type="AlphaFoldDB" id="E9B1Q6"/>
<dbReference type="VEuPathDB" id="TriTrypDB:LmxM.30.1090"/>
<feature type="compositionally biased region" description="Polar residues" evidence="1">
    <location>
        <begin position="42"/>
        <end position="51"/>
    </location>
</feature>
<feature type="region of interest" description="Disordered" evidence="1">
    <location>
        <begin position="539"/>
        <end position="600"/>
    </location>
</feature>
<feature type="region of interest" description="Disordered" evidence="1">
    <location>
        <begin position="1"/>
        <end position="52"/>
    </location>
</feature>
<evidence type="ECO:0000256" key="1">
    <source>
        <dbReference type="SAM" id="MobiDB-lite"/>
    </source>
</evidence>
<reference evidence="2 3" key="1">
    <citation type="journal article" date="2011" name="Genome Res.">
        <title>Chromosome and gene copy number variation allow major structural change between species and strains of Leishmania.</title>
        <authorList>
            <person name="Rogers M.B."/>
            <person name="Hilley J.D."/>
            <person name="Dickens N.J."/>
            <person name="Wilkes J."/>
            <person name="Bates P.A."/>
            <person name="Depledge D.P."/>
            <person name="Harris D."/>
            <person name="Her Y."/>
            <person name="Herzyk P."/>
            <person name="Imamura H."/>
            <person name="Otto T.D."/>
            <person name="Sanders M."/>
            <person name="Seeger K."/>
            <person name="Dujardin J.C."/>
            <person name="Berriman M."/>
            <person name="Smith D.F."/>
            <person name="Hertz-Fowler C."/>
            <person name="Mottram J.C."/>
        </authorList>
    </citation>
    <scope>NUCLEOTIDE SEQUENCE [LARGE SCALE GENOMIC DNA]</scope>
    <source>
        <strain evidence="2 3">MHOM/GT/2001/U1103</strain>
    </source>
</reference>
<keyword evidence="3" id="KW-1185">Reference proteome</keyword>
<dbReference type="EMBL" id="FR799583">
    <property type="protein sequence ID" value="CBZ29163.1"/>
    <property type="molecule type" value="Genomic_DNA"/>
</dbReference>
<sequence length="644" mass="69588">MQYVSFPDASAATLKVANPLSPAHDLPPEAKAEEEEEDGGLLSNNQSSTSLHPVECTAGLTSEQSGYWVRSASLGMLDSPKDQHGTVCGASLATAKPMYTEVNQPQLISQLAGGISLTEENWCASVLIAENNLAVRDGGPRQAVAKVARITSCSPRSHLKSNSKILSPASLSAPEGRRRENKTEEFFRLAHELKKQRLRLCEQQPQQRRQQPAKRYRGAAKLHTYLLGDSCRTALPGSVEIFAPASAKGSLWTDHDGDEDAVAAFYSSPMQPSVNASQGSGILSAMPVLHHETPLQKNVMPLFLRQTQPLPQTTPQKVDGHGGSRQKLQALLPTFPIRHAWEVEGLDYSSPTTQLCRGAHSRDSDDSDSDSSSTSGFESLPSKQSGRMGVFPALDFPHVRSPDWAILNSMECDASESWLSMQYTSEVAAEGNQAFVFTDVDHNVVPLEVVPPLPETTMLPIKSDVHNPDYRLMQAAAPALSPNRPPVSVSVPTTRTGRVPLWGSPPPAAAATPNPRACKGLITSTLCFTKGSRFTFSAYSSSAHSSGSPTSPNPSLLNSKSRHDNSTVRPLQRQRKQGSSRVPRGDEAARSDVSTDSTLIGGAQGHTNTFAAAPAALLPCKAFMQRFYDRFSTLKKLFHVKPLE</sequence>
<dbReference type="RefSeq" id="XP_003877626.1">
    <property type="nucleotide sequence ID" value="XM_003877577.1"/>
</dbReference>
<feature type="compositionally biased region" description="Low complexity" evidence="1">
    <location>
        <begin position="486"/>
        <end position="500"/>
    </location>
</feature>
<proteinExistence type="predicted"/>